<dbReference type="Pfam" id="PF13489">
    <property type="entry name" value="Methyltransf_23"/>
    <property type="match status" value="1"/>
</dbReference>
<dbReference type="GO" id="GO:0032259">
    <property type="term" value="P:methylation"/>
    <property type="evidence" value="ECO:0007669"/>
    <property type="project" value="UniProtKB-KW"/>
</dbReference>
<feature type="domain" description="HNH nuclease" evidence="1">
    <location>
        <begin position="472"/>
        <end position="509"/>
    </location>
</feature>
<keyword evidence="3" id="KW-1185">Reference proteome</keyword>
<dbReference type="KEGG" id="smax:FJR03_06835"/>
<sequence length="580" mass="67003">MKSNTLDYYNKNASNLYERYNSADMTKVHKVLDKHINGSDKVLDIGFGSGRDLLHLKRRGITGWGVDGSKSFINLFTADYQSFKERIFHSVLPSLNLSDEFKEFFSVIYSIATWMHLPKEEHFEAILNIKKYLKPGGKVIISYSITTRENDPRYFEDINQEQLSLLFETFGFSLVETTTSADGLGRNNITWITQVFQYTDISKKGIDQIESILSQDSKDSTYKFALLRSFAQIASSPLNRFASFKEGYVFFPIGMIVEKWIEAYWKLMENTTFIPQRNGEEKSAKKLAFRKTLENAIDTYNTKNKNNSYYSFYNEFQNGIASNTEEYDIVRNLVNTIINTIISGPVKYSGSSFDDQSFFIVGNGAKSFPKKNLSINPKSLIDSCTTIGIKQDAYYELYRYGSWIEDSITLRWARFTENLSKISGSNISSGDIVTLLSKDYEVKRDTQLARKIYDKYKKEHGELRSVWSSDKISSYEVDHVLPYSIYSNNDLWNLLPASKQENNTKSDKLVSSELLHKQKNQIITYWEYVKDNAPDRFEHEIYSSFNLDPISESWKDKLILAVSEQLEITSSIRGLKRWSI</sequence>
<dbReference type="EMBL" id="CP041165">
    <property type="protein sequence ID" value="QOP41471.1"/>
    <property type="molecule type" value="Genomic_DNA"/>
</dbReference>
<evidence type="ECO:0000259" key="1">
    <source>
        <dbReference type="Pfam" id="PF13395"/>
    </source>
</evidence>
<proteinExistence type="predicted"/>
<dbReference type="AlphaFoldDB" id="A0A7M1AVI0"/>
<reference evidence="2 3" key="1">
    <citation type="submission" date="2019-06" db="EMBL/GenBank/DDBJ databases">
        <title>Sulfurimonas gotlandica sp. nov., a chemoautotrophic and psychrotolerant epsilonproteobacterium isolated from a pelagic redoxcline, and an emended description of the genus Sulfurimonas.</title>
        <authorList>
            <person name="Wang S."/>
            <person name="Jiang L."/>
            <person name="Shao Z."/>
        </authorList>
    </citation>
    <scope>NUCLEOTIDE SEQUENCE [LARGE SCALE GENOMIC DNA]</scope>
    <source>
        <strain evidence="2 3">B2</strain>
    </source>
</reference>
<dbReference type="Gene3D" id="3.40.50.150">
    <property type="entry name" value="Vaccinia Virus protein VP39"/>
    <property type="match status" value="1"/>
</dbReference>
<dbReference type="PANTHER" id="PTHR43861">
    <property type="entry name" value="TRANS-ACONITATE 2-METHYLTRANSFERASE-RELATED"/>
    <property type="match status" value="1"/>
</dbReference>
<evidence type="ECO:0000313" key="2">
    <source>
        <dbReference type="EMBL" id="QOP41471.1"/>
    </source>
</evidence>
<dbReference type="Proteomes" id="UP000593910">
    <property type="component" value="Chromosome"/>
</dbReference>
<accession>A0A7M1AVI0</accession>
<name>A0A7M1AVI0_9BACT</name>
<dbReference type="InterPro" id="IPR003615">
    <property type="entry name" value="HNH_nuc"/>
</dbReference>
<dbReference type="SUPFAM" id="SSF53335">
    <property type="entry name" value="S-adenosyl-L-methionine-dependent methyltransferases"/>
    <property type="match status" value="1"/>
</dbReference>
<evidence type="ECO:0000313" key="3">
    <source>
        <dbReference type="Proteomes" id="UP000593910"/>
    </source>
</evidence>
<gene>
    <name evidence="2" type="ORF">FJR03_06835</name>
</gene>
<dbReference type="Pfam" id="PF13395">
    <property type="entry name" value="HNH_4"/>
    <property type="match status" value="1"/>
</dbReference>
<dbReference type="InterPro" id="IPR029063">
    <property type="entry name" value="SAM-dependent_MTases_sf"/>
</dbReference>
<organism evidence="2 3">
    <name type="scientific">Sulfurimonas marina</name>
    <dbReference type="NCBI Taxonomy" id="2590551"/>
    <lineage>
        <taxon>Bacteria</taxon>
        <taxon>Pseudomonadati</taxon>
        <taxon>Campylobacterota</taxon>
        <taxon>Epsilonproteobacteria</taxon>
        <taxon>Campylobacterales</taxon>
        <taxon>Sulfurimonadaceae</taxon>
        <taxon>Sulfurimonas</taxon>
    </lineage>
</organism>
<dbReference type="Gene3D" id="1.10.30.50">
    <property type="match status" value="1"/>
</dbReference>
<dbReference type="CDD" id="cd02440">
    <property type="entry name" value="AdoMet_MTases"/>
    <property type="match status" value="1"/>
</dbReference>
<dbReference type="GO" id="GO:0008168">
    <property type="term" value="F:methyltransferase activity"/>
    <property type="evidence" value="ECO:0007669"/>
    <property type="project" value="UniProtKB-KW"/>
</dbReference>
<keyword evidence="2" id="KW-0808">Transferase</keyword>
<dbReference type="CDD" id="cd00085">
    <property type="entry name" value="HNHc"/>
    <property type="match status" value="1"/>
</dbReference>
<dbReference type="RefSeq" id="WP_193112786.1">
    <property type="nucleotide sequence ID" value="NZ_CP041165.1"/>
</dbReference>
<protein>
    <submittedName>
        <fullName evidence="2">Methyltransferase domain-containing protein</fullName>
    </submittedName>
</protein>
<keyword evidence="2" id="KW-0489">Methyltransferase</keyword>